<dbReference type="PROSITE" id="PS51419">
    <property type="entry name" value="RAB"/>
    <property type="match status" value="1"/>
</dbReference>
<dbReference type="GO" id="GO:0005525">
    <property type="term" value="F:GTP binding"/>
    <property type="evidence" value="ECO:0007669"/>
    <property type="project" value="InterPro"/>
</dbReference>
<evidence type="ECO:0000256" key="2">
    <source>
        <dbReference type="ARBA" id="ARBA00022741"/>
    </source>
</evidence>
<proteinExistence type="predicted"/>
<dbReference type="InterPro" id="IPR005225">
    <property type="entry name" value="Small_GTP-bd"/>
</dbReference>
<dbReference type="PRINTS" id="PR00449">
    <property type="entry name" value="RASTRNSFRMNG"/>
</dbReference>
<dbReference type="SMART" id="SM00174">
    <property type="entry name" value="RHO"/>
    <property type="match status" value="1"/>
</dbReference>
<dbReference type="SUPFAM" id="SSF52540">
    <property type="entry name" value="P-loop containing nucleoside triphosphate hydrolases"/>
    <property type="match status" value="1"/>
</dbReference>
<protein>
    <submittedName>
        <fullName evidence="3">GTPase family protein</fullName>
    </submittedName>
</protein>
<dbReference type="FunFam" id="3.40.50.300:FF:002456">
    <property type="entry name" value="Small GTP-binding protein, putative"/>
    <property type="match status" value="1"/>
</dbReference>
<dbReference type="PROSITE" id="PS51421">
    <property type="entry name" value="RAS"/>
    <property type="match status" value="1"/>
</dbReference>
<dbReference type="Pfam" id="PF00071">
    <property type="entry name" value="Ras"/>
    <property type="match status" value="1"/>
</dbReference>
<evidence type="ECO:0000313" key="4">
    <source>
        <dbReference type="Proteomes" id="UP000241071"/>
    </source>
</evidence>
<comment type="subcellular location">
    <subcellularLocation>
        <location evidence="1">Host cell membrane</location>
        <topology evidence="1">Lipid-anchor</topology>
        <orientation evidence="1">Cytoplasmic side</orientation>
    </subcellularLocation>
</comment>
<accession>M1NN89</accession>
<dbReference type="InterPro" id="IPR027417">
    <property type="entry name" value="P-loop_NTPase"/>
</dbReference>
<name>M1NN89_9VIRU</name>
<dbReference type="PANTHER" id="PTHR47978">
    <property type="match status" value="1"/>
</dbReference>
<dbReference type="Proteomes" id="UP000241071">
    <property type="component" value="Segment"/>
</dbReference>
<dbReference type="GO" id="GO:0003924">
    <property type="term" value="F:GTPase activity"/>
    <property type="evidence" value="ECO:0007669"/>
    <property type="project" value="InterPro"/>
</dbReference>
<dbReference type="CDD" id="cd00154">
    <property type="entry name" value="Rab"/>
    <property type="match status" value="1"/>
</dbReference>
<organism evidence="3 4">
    <name type="scientific">Moumouvirus goulette</name>
    <dbReference type="NCBI Taxonomy" id="1247379"/>
    <lineage>
        <taxon>Viruses</taxon>
        <taxon>Varidnaviria</taxon>
        <taxon>Bamfordvirae</taxon>
        <taxon>Nucleocytoviricota</taxon>
        <taxon>Megaviricetes</taxon>
        <taxon>Imitervirales</taxon>
        <taxon>Mimiviridae</taxon>
        <taxon>Megamimivirinae</taxon>
        <taxon>Moumouvirus</taxon>
        <taxon>Moumouvirus goulettemassiliense</taxon>
    </lineage>
</organism>
<reference evidence="3 4" key="1">
    <citation type="submission" date="2012-10" db="EMBL/GenBank/DDBJ databases">
        <title>Complete genome sequence of Moumouvirus goulette.</title>
        <authorList>
            <person name="Fournous G."/>
            <person name="Bougalmi M."/>
            <person name="Colson P."/>
        </authorList>
    </citation>
    <scope>NUCLEOTIDE SEQUENCE [LARGE SCALE GENOMIC DNA]</scope>
</reference>
<dbReference type="GO" id="GO:0020002">
    <property type="term" value="C:host cell plasma membrane"/>
    <property type="evidence" value="ECO:0007669"/>
    <property type="project" value="UniProtKB-SubCell"/>
</dbReference>
<evidence type="ECO:0000256" key="1">
    <source>
        <dbReference type="ARBA" id="ARBA00004112"/>
    </source>
</evidence>
<sequence>MENDGFKVVLIGDSGVGKTSLVYWFLYKRRPYNNYPTIGAAFATKELIVDESKIKLNIWDTAGQERFKSLARMYYNKSLGCICVFDVTDLNSFNNMDFWIKDFQIHNVGAEYAMIVVANKCDQPKYLWKINEDKIKNYCDSIKCECIYTNCINGDNTDLLFQNLAEKILKLDIVINHLLNLNTIKIDSNYYNKCSC</sequence>
<dbReference type="SMART" id="SM00173">
    <property type="entry name" value="RAS"/>
    <property type="match status" value="1"/>
</dbReference>
<keyword evidence="4" id="KW-1185">Reference proteome</keyword>
<dbReference type="EMBL" id="KC008572">
    <property type="protein sequence ID" value="AGF85510.1"/>
    <property type="molecule type" value="Genomic_DNA"/>
</dbReference>
<gene>
    <name evidence="3" type="ORF">glt_00705</name>
</gene>
<keyword evidence="2" id="KW-0547">Nucleotide-binding</keyword>
<evidence type="ECO:0000313" key="3">
    <source>
        <dbReference type="EMBL" id="AGF85510.1"/>
    </source>
</evidence>
<dbReference type="Gene3D" id="3.40.50.300">
    <property type="entry name" value="P-loop containing nucleotide triphosphate hydrolases"/>
    <property type="match status" value="1"/>
</dbReference>
<dbReference type="NCBIfam" id="TIGR00231">
    <property type="entry name" value="small_GTP"/>
    <property type="match status" value="1"/>
</dbReference>
<dbReference type="SMART" id="SM00175">
    <property type="entry name" value="RAB"/>
    <property type="match status" value="1"/>
</dbReference>
<dbReference type="InterPro" id="IPR001806">
    <property type="entry name" value="Small_GTPase"/>
</dbReference>